<dbReference type="Proteomes" id="UP000538566">
    <property type="component" value="Unassembled WGS sequence"/>
</dbReference>
<dbReference type="EMBL" id="JACHOA010000005">
    <property type="protein sequence ID" value="MBB4614395.1"/>
    <property type="molecule type" value="Genomic_DNA"/>
</dbReference>
<dbReference type="GO" id="GO:0003995">
    <property type="term" value="F:acyl-CoA dehydrogenase activity"/>
    <property type="evidence" value="ECO:0007669"/>
    <property type="project" value="TreeGrafter"/>
</dbReference>
<dbReference type="Pfam" id="PF02770">
    <property type="entry name" value="Acyl-CoA_dh_M"/>
    <property type="match status" value="1"/>
</dbReference>
<dbReference type="RefSeq" id="WP_220094537.1">
    <property type="nucleotide sequence ID" value="NZ_JACHOA010000005.1"/>
</dbReference>
<dbReference type="InterPro" id="IPR009100">
    <property type="entry name" value="AcylCoA_DH/oxidase_NM_dom_sf"/>
</dbReference>
<dbReference type="PANTHER" id="PTHR43884">
    <property type="entry name" value="ACYL-COA DEHYDROGENASE"/>
    <property type="match status" value="1"/>
</dbReference>
<comment type="cofactor">
    <cofactor evidence="4">
        <name>FAD</name>
        <dbReference type="ChEBI" id="CHEBI:57692"/>
    </cofactor>
</comment>
<comment type="caution">
    <text evidence="7">The sequence shown here is derived from an EMBL/GenBank/DDBJ whole genome shotgun (WGS) entry which is preliminary data.</text>
</comment>
<dbReference type="PANTHER" id="PTHR43884:SF12">
    <property type="entry name" value="ISOVALERYL-COA DEHYDROGENASE, MITOCHONDRIAL-RELATED"/>
    <property type="match status" value="1"/>
</dbReference>
<keyword evidence="8" id="KW-1185">Reference proteome</keyword>
<dbReference type="InterPro" id="IPR009075">
    <property type="entry name" value="AcylCo_DH/oxidase_C"/>
</dbReference>
<gene>
    <name evidence="7" type="ORF">GGR37_002682</name>
</gene>
<reference evidence="7 8" key="1">
    <citation type="submission" date="2020-08" db="EMBL/GenBank/DDBJ databases">
        <title>Genomic Encyclopedia of Type Strains, Phase IV (KMG-IV): sequencing the most valuable type-strain genomes for metagenomic binning, comparative biology and taxonomic classification.</title>
        <authorList>
            <person name="Goeker M."/>
        </authorList>
    </citation>
    <scope>NUCLEOTIDE SEQUENCE [LARGE SCALE GENOMIC DNA]</scope>
    <source>
        <strain evidence="7 8">DSM 17507</strain>
    </source>
</reference>
<comment type="similarity">
    <text evidence="1 4">Belongs to the acyl-CoA dehydrogenase family.</text>
</comment>
<dbReference type="CDD" id="cd00567">
    <property type="entry name" value="ACAD"/>
    <property type="match status" value="1"/>
</dbReference>
<evidence type="ECO:0000256" key="3">
    <source>
        <dbReference type="ARBA" id="ARBA00022827"/>
    </source>
</evidence>
<protein>
    <submittedName>
        <fullName evidence="7">Alkylation response protein AidB-like acyl-CoA dehydrogenase</fullName>
    </submittedName>
</protein>
<keyword evidence="3 4" id="KW-0274">FAD</keyword>
<organism evidence="7 8">
    <name type="scientific">Novosphingobium taihuense</name>
    <dbReference type="NCBI Taxonomy" id="260085"/>
    <lineage>
        <taxon>Bacteria</taxon>
        <taxon>Pseudomonadati</taxon>
        <taxon>Pseudomonadota</taxon>
        <taxon>Alphaproteobacteria</taxon>
        <taxon>Sphingomonadales</taxon>
        <taxon>Sphingomonadaceae</taxon>
        <taxon>Novosphingobium</taxon>
    </lineage>
</organism>
<evidence type="ECO:0000313" key="8">
    <source>
        <dbReference type="Proteomes" id="UP000538566"/>
    </source>
</evidence>
<dbReference type="SUPFAM" id="SSF56645">
    <property type="entry name" value="Acyl-CoA dehydrogenase NM domain-like"/>
    <property type="match status" value="1"/>
</dbReference>
<evidence type="ECO:0000259" key="6">
    <source>
        <dbReference type="Pfam" id="PF02770"/>
    </source>
</evidence>
<feature type="domain" description="Acyl-CoA dehydrogenase/oxidase C-terminal" evidence="5">
    <location>
        <begin position="267"/>
        <end position="391"/>
    </location>
</feature>
<evidence type="ECO:0000256" key="1">
    <source>
        <dbReference type="ARBA" id="ARBA00009347"/>
    </source>
</evidence>
<dbReference type="InterPro" id="IPR036250">
    <property type="entry name" value="AcylCo_DH-like_C"/>
</dbReference>
<name>A0A7W7ACA5_9SPHN</name>
<dbReference type="InterPro" id="IPR046373">
    <property type="entry name" value="Acyl-CoA_Oxase/DH_mid-dom_sf"/>
</dbReference>
<evidence type="ECO:0000256" key="4">
    <source>
        <dbReference type="RuleBase" id="RU362125"/>
    </source>
</evidence>
<dbReference type="SUPFAM" id="SSF47203">
    <property type="entry name" value="Acyl-CoA dehydrogenase C-terminal domain-like"/>
    <property type="match status" value="1"/>
</dbReference>
<dbReference type="Gene3D" id="1.20.140.10">
    <property type="entry name" value="Butyryl-CoA Dehydrogenase, subunit A, domain 3"/>
    <property type="match status" value="1"/>
</dbReference>
<dbReference type="InterPro" id="IPR006091">
    <property type="entry name" value="Acyl-CoA_Oxase/DH_mid-dom"/>
</dbReference>
<dbReference type="AlphaFoldDB" id="A0A7W7ACA5"/>
<keyword evidence="4" id="KW-0560">Oxidoreductase</keyword>
<evidence type="ECO:0000313" key="7">
    <source>
        <dbReference type="EMBL" id="MBB4614395.1"/>
    </source>
</evidence>
<accession>A0A7W7ACA5</accession>
<evidence type="ECO:0000259" key="5">
    <source>
        <dbReference type="Pfam" id="PF00441"/>
    </source>
</evidence>
<dbReference type="Pfam" id="PF00441">
    <property type="entry name" value="Acyl-CoA_dh_1"/>
    <property type="match status" value="1"/>
</dbReference>
<sequence length="405" mass="44538">MTGAEPPLSDTETAFQDMAHAFARDVMRPVGEKLDRMTQDEILKKDSIYYTEFRPKYLALEINPVTLGELPPAELGKVLPIIMEEFGWGDGGLSVTIGACQLPPLLALMFGKQHLLQRFPVDLIGCWAITEPDHGSDSLDPSKQIFHPQGKYGRPNCVARIDGNKVILNGQKSAWVSNGPIADVCVLYSAADRGNGPDPENGVVMLVPMNAKGVSRGKFIDKLGQRPLPQGEIFFDNVELSADHIIAGPEEFQRAVYAIHCEANGQMGAIWTGSARASFEIAWKYAHERKQGGVPIYRHQSVAKSLFHMYRKVEASRALVRRVALYNMTSPMPSLQSAMATKVTATQTAFEVASDALQMLGGNGNTREYPIEKILRDARASMIEDGCNEILSIKGGYQMMDPDLL</sequence>
<feature type="domain" description="Acyl-CoA oxidase/dehydrogenase middle" evidence="6">
    <location>
        <begin position="126"/>
        <end position="238"/>
    </location>
</feature>
<evidence type="ECO:0000256" key="2">
    <source>
        <dbReference type="ARBA" id="ARBA00022630"/>
    </source>
</evidence>
<dbReference type="Gene3D" id="2.40.110.10">
    <property type="entry name" value="Butyryl-CoA Dehydrogenase, subunit A, domain 2"/>
    <property type="match status" value="1"/>
</dbReference>
<keyword evidence="2 4" id="KW-0285">Flavoprotein</keyword>
<proteinExistence type="inferred from homology"/>